<sequence>MCPGDNIISQSAVLSMNFPSGEPFQRPRPPRYTKHIHPISTNWKTREKYLLQKNLEIREVFERTLDDNAAEHRRQIQQKDDETKKRLHELERMLQKKSQENEEETQIALQLVRRVELLQRSFKVTRNENRNTQQTITSHCSSLENIDNSLHEAVMQQESLRSELLAALKEKEAAVKELGQRLESNKRISEKYRLTSQLLTTENSKLAAEKRDLTLEVSQLKSVLSERARETKELQRLVENFQVDSETNPTHNCVLDSEAFQKLLEPSPDSLFIELQRSSRRDHWPKMFGRLRQSSAKMAWWHLIILCLSIGLAITLCQQKSHIVDSCDHLAAGNGWGALELPLEQRK</sequence>
<keyword evidence="1" id="KW-0175">Coiled coil</keyword>
<evidence type="ECO:0008006" key="6">
    <source>
        <dbReference type="Google" id="ProtNLM"/>
    </source>
</evidence>
<evidence type="ECO:0000256" key="1">
    <source>
        <dbReference type="SAM" id="Coils"/>
    </source>
</evidence>
<dbReference type="AlphaFoldDB" id="A0A180G5Y4"/>
<evidence type="ECO:0000313" key="5">
    <source>
        <dbReference type="Proteomes" id="UP000005240"/>
    </source>
</evidence>
<evidence type="ECO:0000313" key="4">
    <source>
        <dbReference type="EnsemblFungi" id="PTTG_29164-t43_1-p1"/>
    </source>
</evidence>
<accession>A0A180G5Y4</accession>
<feature type="transmembrane region" description="Helical" evidence="2">
    <location>
        <begin position="299"/>
        <end position="317"/>
    </location>
</feature>
<keyword evidence="2" id="KW-0812">Transmembrane</keyword>
<name>A0A180G5Y4_PUCT1</name>
<reference evidence="3" key="2">
    <citation type="submission" date="2016-05" db="EMBL/GenBank/DDBJ databases">
        <title>Comparative analysis highlights variable genome content of wheat rusts and divergence of the mating loci.</title>
        <authorList>
            <person name="Cuomo C.A."/>
            <person name="Bakkeren G."/>
            <person name="Szabo L."/>
            <person name="Khalil H."/>
            <person name="Joly D."/>
            <person name="Goldberg J."/>
            <person name="Young S."/>
            <person name="Zeng Q."/>
            <person name="Fellers J."/>
        </authorList>
    </citation>
    <scope>NUCLEOTIDE SEQUENCE [LARGE SCALE GENOMIC DNA]</scope>
    <source>
        <strain evidence="3">1-1 BBBD Race 1</strain>
    </source>
</reference>
<dbReference type="Proteomes" id="UP000005240">
    <property type="component" value="Unassembled WGS sequence"/>
</dbReference>
<gene>
    <name evidence="3" type="ORF">PTTG_29164</name>
</gene>
<evidence type="ECO:0000313" key="3">
    <source>
        <dbReference type="EMBL" id="OAV88056.1"/>
    </source>
</evidence>
<evidence type="ECO:0000256" key="2">
    <source>
        <dbReference type="SAM" id="Phobius"/>
    </source>
</evidence>
<reference evidence="3" key="1">
    <citation type="submission" date="2009-11" db="EMBL/GenBank/DDBJ databases">
        <authorList>
            <consortium name="The Broad Institute Genome Sequencing Platform"/>
            <person name="Ward D."/>
            <person name="Feldgarden M."/>
            <person name="Earl A."/>
            <person name="Young S.K."/>
            <person name="Zeng Q."/>
            <person name="Koehrsen M."/>
            <person name="Alvarado L."/>
            <person name="Berlin A."/>
            <person name="Bochicchio J."/>
            <person name="Borenstein D."/>
            <person name="Chapman S.B."/>
            <person name="Chen Z."/>
            <person name="Engels R."/>
            <person name="Freedman E."/>
            <person name="Gellesch M."/>
            <person name="Goldberg J."/>
            <person name="Griggs A."/>
            <person name="Gujja S."/>
            <person name="Heilman E."/>
            <person name="Heiman D."/>
            <person name="Hepburn T."/>
            <person name="Howarth C."/>
            <person name="Jen D."/>
            <person name="Larson L."/>
            <person name="Lewis B."/>
            <person name="Mehta T."/>
            <person name="Park D."/>
            <person name="Pearson M."/>
            <person name="Roberts A."/>
            <person name="Saif S."/>
            <person name="Shea T."/>
            <person name="Shenoy N."/>
            <person name="Sisk P."/>
            <person name="Stolte C."/>
            <person name="Sykes S."/>
            <person name="Thomson T."/>
            <person name="Walk T."/>
            <person name="White J."/>
            <person name="Yandava C."/>
            <person name="Izard J."/>
            <person name="Baranova O.V."/>
            <person name="Blanton J.M."/>
            <person name="Tanner A.C."/>
            <person name="Dewhirst F.E."/>
            <person name="Haas B."/>
            <person name="Nusbaum C."/>
            <person name="Birren B."/>
        </authorList>
    </citation>
    <scope>NUCLEOTIDE SEQUENCE [LARGE SCALE GENOMIC DNA]</scope>
    <source>
        <strain evidence="3">1-1 BBBD Race 1</strain>
    </source>
</reference>
<reference evidence="4 5" key="3">
    <citation type="journal article" date="2017" name="G3 (Bethesda)">
        <title>Comparative analysis highlights variable genome content of wheat rusts and divergence of the mating loci.</title>
        <authorList>
            <person name="Cuomo C.A."/>
            <person name="Bakkeren G."/>
            <person name="Khalil H.B."/>
            <person name="Panwar V."/>
            <person name="Joly D."/>
            <person name="Linning R."/>
            <person name="Sakthikumar S."/>
            <person name="Song X."/>
            <person name="Adiconis X."/>
            <person name="Fan L."/>
            <person name="Goldberg J.M."/>
            <person name="Levin J.Z."/>
            <person name="Young S."/>
            <person name="Zeng Q."/>
            <person name="Anikster Y."/>
            <person name="Bruce M."/>
            <person name="Wang M."/>
            <person name="Yin C."/>
            <person name="McCallum B."/>
            <person name="Szabo L.J."/>
            <person name="Hulbert S."/>
            <person name="Chen X."/>
            <person name="Fellers J.P."/>
        </authorList>
    </citation>
    <scope>NUCLEOTIDE SEQUENCE</scope>
    <source>
        <strain evidence="5">Isolate 1-1 / race 1 (BBBD)</strain>
        <strain evidence="4">isolate 1-1 / race 1 (BBBD)</strain>
    </source>
</reference>
<keyword evidence="2" id="KW-1133">Transmembrane helix</keyword>
<dbReference type="EnsemblFungi" id="PTTG_29164-t43_1">
    <property type="protein sequence ID" value="PTTG_29164-t43_1-p1"/>
    <property type="gene ID" value="PTTG_29164"/>
</dbReference>
<feature type="coiled-coil region" evidence="1">
    <location>
        <begin position="161"/>
        <end position="188"/>
    </location>
</feature>
<organism evidence="3">
    <name type="scientific">Puccinia triticina (isolate 1-1 / race 1 (BBBD))</name>
    <name type="common">Brown leaf rust fungus</name>
    <dbReference type="NCBI Taxonomy" id="630390"/>
    <lineage>
        <taxon>Eukaryota</taxon>
        <taxon>Fungi</taxon>
        <taxon>Dikarya</taxon>
        <taxon>Basidiomycota</taxon>
        <taxon>Pucciniomycotina</taxon>
        <taxon>Pucciniomycetes</taxon>
        <taxon>Pucciniales</taxon>
        <taxon>Pucciniaceae</taxon>
        <taxon>Puccinia</taxon>
    </lineage>
</organism>
<keyword evidence="5" id="KW-1185">Reference proteome</keyword>
<keyword evidence="2" id="KW-0472">Membrane</keyword>
<proteinExistence type="predicted"/>
<feature type="coiled-coil region" evidence="1">
    <location>
        <begin position="73"/>
        <end position="107"/>
    </location>
</feature>
<dbReference type="VEuPathDB" id="FungiDB:PTTG_29164"/>
<reference evidence="4" key="4">
    <citation type="submission" date="2025-05" db="UniProtKB">
        <authorList>
            <consortium name="EnsemblFungi"/>
        </authorList>
    </citation>
    <scope>IDENTIFICATION</scope>
    <source>
        <strain evidence="4">isolate 1-1 / race 1 (BBBD)</strain>
    </source>
</reference>
<dbReference type="EMBL" id="ADAS02000219">
    <property type="protein sequence ID" value="OAV88056.1"/>
    <property type="molecule type" value="Genomic_DNA"/>
</dbReference>
<protein>
    <recommendedName>
        <fullName evidence="6">Spindle assembly checkpoint component MAD1</fullName>
    </recommendedName>
</protein>